<evidence type="ECO:0000313" key="3">
    <source>
        <dbReference type="Proteomes" id="UP000054248"/>
    </source>
</evidence>
<proteinExistence type="predicted"/>
<evidence type="ECO:0000256" key="1">
    <source>
        <dbReference type="SAM" id="MobiDB-lite"/>
    </source>
</evidence>
<accession>A0A0C3Q7Y6</accession>
<reference evidence="2 3" key="1">
    <citation type="submission" date="2014-04" db="EMBL/GenBank/DDBJ databases">
        <authorList>
            <consortium name="DOE Joint Genome Institute"/>
            <person name="Kuo A."/>
            <person name="Girlanda M."/>
            <person name="Perotto S."/>
            <person name="Kohler A."/>
            <person name="Nagy L.G."/>
            <person name="Floudas D."/>
            <person name="Copeland A."/>
            <person name="Barry K.W."/>
            <person name="Cichocki N."/>
            <person name="Veneault-Fourrey C."/>
            <person name="LaButti K."/>
            <person name="Lindquist E.A."/>
            <person name="Lipzen A."/>
            <person name="Lundell T."/>
            <person name="Morin E."/>
            <person name="Murat C."/>
            <person name="Sun H."/>
            <person name="Tunlid A."/>
            <person name="Henrissat B."/>
            <person name="Grigoriev I.V."/>
            <person name="Hibbett D.S."/>
            <person name="Martin F."/>
            <person name="Nordberg H.P."/>
            <person name="Cantor M.N."/>
            <person name="Hua S.X."/>
        </authorList>
    </citation>
    <scope>NUCLEOTIDE SEQUENCE [LARGE SCALE GENOMIC DNA]</scope>
    <source>
        <strain evidence="2 3">MUT 4182</strain>
    </source>
</reference>
<dbReference type="Proteomes" id="UP000054248">
    <property type="component" value="Unassembled WGS sequence"/>
</dbReference>
<protein>
    <submittedName>
        <fullName evidence="2">Uncharacterized protein</fullName>
    </submittedName>
</protein>
<feature type="compositionally biased region" description="Low complexity" evidence="1">
    <location>
        <begin position="65"/>
        <end position="74"/>
    </location>
</feature>
<keyword evidence="3" id="KW-1185">Reference proteome</keyword>
<dbReference type="EMBL" id="KN823035">
    <property type="protein sequence ID" value="KIO25810.1"/>
    <property type="molecule type" value="Genomic_DNA"/>
</dbReference>
<organism evidence="2 3">
    <name type="scientific">Tulasnella calospora MUT 4182</name>
    <dbReference type="NCBI Taxonomy" id="1051891"/>
    <lineage>
        <taxon>Eukaryota</taxon>
        <taxon>Fungi</taxon>
        <taxon>Dikarya</taxon>
        <taxon>Basidiomycota</taxon>
        <taxon>Agaricomycotina</taxon>
        <taxon>Agaricomycetes</taxon>
        <taxon>Cantharellales</taxon>
        <taxon>Tulasnellaceae</taxon>
        <taxon>Tulasnella</taxon>
    </lineage>
</organism>
<dbReference type="HOGENOM" id="CLU_877715_0_0_1"/>
<evidence type="ECO:0000313" key="2">
    <source>
        <dbReference type="EMBL" id="KIO25810.1"/>
    </source>
</evidence>
<name>A0A0C3Q7Y6_9AGAM</name>
<gene>
    <name evidence="2" type="ORF">M407DRAFT_236509</name>
</gene>
<feature type="region of interest" description="Disordered" evidence="1">
    <location>
        <begin position="57"/>
        <end position="85"/>
    </location>
</feature>
<dbReference type="AlphaFoldDB" id="A0A0C3Q7Y6"/>
<reference evidence="3" key="2">
    <citation type="submission" date="2015-01" db="EMBL/GenBank/DDBJ databases">
        <title>Evolutionary Origins and Diversification of the Mycorrhizal Mutualists.</title>
        <authorList>
            <consortium name="DOE Joint Genome Institute"/>
            <consortium name="Mycorrhizal Genomics Consortium"/>
            <person name="Kohler A."/>
            <person name="Kuo A."/>
            <person name="Nagy L.G."/>
            <person name="Floudas D."/>
            <person name="Copeland A."/>
            <person name="Barry K.W."/>
            <person name="Cichocki N."/>
            <person name="Veneault-Fourrey C."/>
            <person name="LaButti K."/>
            <person name="Lindquist E.A."/>
            <person name="Lipzen A."/>
            <person name="Lundell T."/>
            <person name="Morin E."/>
            <person name="Murat C."/>
            <person name="Riley R."/>
            <person name="Ohm R."/>
            <person name="Sun H."/>
            <person name="Tunlid A."/>
            <person name="Henrissat B."/>
            <person name="Grigoriev I.V."/>
            <person name="Hibbett D.S."/>
            <person name="Martin F."/>
        </authorList>
    </citation>
    <scope>NUCLEOTIDE SEQUENCE [LARGE SCALE GENOMIC DNA]</scope>
    <source>
        <strain evidence="3">MUT 4182</strain>
    </source>
</reference>
<sequence length="317" mass="35447">MTTAPVRKLNSFMRRERAKDFMIEGHVSLGPSCGYSPGDSRGFGAHCADEEEAGWTDMGDEAAGTPTQPSSSFTTRRRPLRSPRPLSVDLTRTKRAKRAAASPAATGRMVGIEIEGIHLDGARREGGTWWSLIRVPRHLEQALVRPTINRAERLQISFGLGALPMGRRLTKGICSGLFLKEPTVVGTSAPPRTQGIKSRGMVYARVEVFDFQAEPFRGRKQLKPRLISVDETHYTRKDTRFRLRMSRVFFHIFVLCGPSPGIRPLVGGYVGRAPVGTHPNFLATCKDDIRVIRPEDPKRQYRVFNSHGQMYLLLEYG</sequence>